<reference evidence="4" key="1">
    <citation type="submission" date="2020-07" db="EMBL/GenBank/DDBJ databases">
        <title>Acinetobacter junii strain YR7 chromosome and plasmid pNDM-YR7.</title>
        <authorList>
            <person name="Tang B."/>
        </authorList>
    </citation>
    <scope>NUCLEOTIDE SEQUENCE</scope>
    <source>
        <strain evidence="4">YR7</strain>
    </source>
</reference>
<evidence type="ECO:0008006" key="7">
    <source>
        <dbReference type="Google" id="ProtNLM"/>
    </source>
</evidence>
<proteinExistence type="predicted"/>
<evidence type="ECO:0000313" key="5">
    <source>
        <dbReference type="Proteomes" id="UP001208534"/>
    </source>
</evidence>
<dbReference type="Proteomes" id="UP000679388">
    <property type="component" value="Chromosome"/>
</dbReference>
<evidence type="ECO:0000256" key="1">
    <source>
        <dbReference type="SAM" id="SignalP"/>
    </source>
</evidence>
<evidence type="ECO:0000313" key="3">
    <source>
        <dbReference type="EMBL" id="MEK0253469.1"/>
    </source>
</evidence>
<dbReference type="AlphaFoldDB" id="A0A8B4RQL9"/>
<sequence length="54" mass="5572">MKKALLCLSALFCLGLSACAVHTPHGSVVVDPDRTYGGGHGDFCPPGQAKKGRC</sequence>
<dbReference type="GeneID" id="70093076"/>
<organism evidence="2 5">
    <name type="scientific">Acinetobacter junii</name>
    <dbReference type="NCBI Taxonomy" id="40215"/>
    <lineage>
        <taxon>Bacteria</taxon>
        <taxon>Pseudomonadati</taxon>
        <taxon>Pseudomonadota</taxon>
        <taxon>Gammaproteobacteria</taxon>
        <taxon>Moraxellales</taxon>
        <taxon>Moraxellaceae</taxon>
        <taxon>Acinetobacter</taxon>
    </lineage>
</organism>
<accession>A0A8B4RQL9</accession>
<reference evidence="2" key="2">
    <citation type="submission" date="2021-06" db="EMBL/GenBank/DDBJ databases">
        <title>Propagation of a rapidly emergent carbapenem-resistant Acinetobacter baumannii lineage by various extra-hospital transmission networks.</title>
        <authorList>
            <person name="Calix J."/>
        </authorList>
    </citation>
    <scope>NUCLEOTIDE SEQUENCE</scope>
    <source>
        <strain evidence="2">WU_MDCI_Aw63</strain>
    </source>
</reference>
<dbReference type="Proteomes" id="UP001498501">
    <property type="component" value="Unassembled WGS sequence"/>
</dbReference>
<dbReference type="EMBL" id="CP059558">
    <property type="protein sequence ID" value="QUY35817.1"/>
    <property type="molecule type" value="Genomic_DNA"/>
</dbReference>
<dbReference type="PROSITE" id="PS51257">
    <property type="entry name" value="PROKAR_LIPOPROTEIN"/>
    <property type="match status" value="1"/>
</dbReference>
<name>A0A8B4RQL9_ACIJU</name>
<reference evidence="3 6" key="3">
    <citation type="submission" date="2024-03" db="EMBL/GenBank/DDBJ databases">
        <title>Cross-transmission of Acinetobacter junii carrying blaOXA-58 in a neonatal intensive care unit.</title>
        <authorList>
            <person name="Bour M."/>
            <person name="Potron A."/>
            <person name="Lecointe D."/>
        </authorList>
    </citation>
    <scope>NUCLEOTIDE SEQUENCE [LARGE SCALE GENOMIC DNA]</scope>
    <source>
        <strain evidence="3 6">21A3096 case 1</strain>
    </source>
</reference>
<evidence type="ECO:0000313" key="4">
    <source>
        <dbReference type="EMBL" id="QUY35817.1"/>
    </source>
</evidence>
<keyword evidence="6" id="KW-1185">Reference proteome</keyword>
<dbReference type="Proteomes" id="UP001208534">
    <property type="component" value="Unassembled WGS sequence"/>
</dbReference>
<evidence type="ECO:0000313" key="2">
    <source>
        <dbReference type="EMBL" id="MCU4396248.1"/>
    </source>
</evidence>
<evidence type="ECO:0000313" key="6">
    <source>
        <dbReference type="Proteomes" id="UP001498501"/>
    </source>
</evidence>
<keyword evidence="1" id="KW-0732">Signal</keyword>
<protein>
    <recommendedName>
        <fullName evidence="7">Lipoprotein</fullName>
    </recommendedName>
</protein>
<feature type="chain" id="PRO_5044664033" description="Lipoprotein" evidence="1">
    <location>
        <begin position="21"/>
        <end position="54"/>
    </location>
</feature>
<dbReference type="EMBL" id="JBBMLE010000062">
    <property type="protein sequence ID" value="MEK0253469.1"/>
    <property type="molecule type" value="Genomic_DNA"/>
</dbReference>
<feature type="signal peptide" evidence="1">
    <location>
        <begin position="1"/>
        <end position="20"/>
    </location>
</feature>
<gene>
    <name evidence="4" type="ORF">H2677_11145</name>
    <name evidence="2" type="ORF">KTH64_04510</name>
    <name evidence="3" type="ORF">WM018_13405</name>
</gene>
<dbReference type="EMBL" id="JAHPRE010000013">
    <property type="protein sequence ID" value="MCU4396248.1"/>
    <property type="molecule type" value="Genomic_DNA"/>
</dbReference>
<dbReference type="RefSeq" id="WP_004912673.1">
    <property type="nucleotide sequence ID" value="NZ_BBSD01000010.1"/>
</dbReference>